<evidence type="ECO:0000256" key="3">
    <source>
        <dbReference type="ARBA" id="ARBA00022490"/>
    </source>
</evidence>
<evidence type="ECO:0000256" key="4">
    <source>
        <dbReference type="ARBA" id="ARBA00022679"/>
    </source>
</evidence>
<evidence type="ECO:0000256" key="8">
    <source>
        <dbReference type="ARBA" id="ARBA00023125"/>
    </source>
</evidence>
<dbReference type="GO" id="GO:0009360">
    <property type="term" value="C:DNA polymerase III complex"/>
    <property type="evidence" value="ECO:0007669"/>
    <property type="project" value="InterPro"/>
</dbReference>
<keyword evidence="3" id="KW-0963">Cytoplasm</keyword>
<dbReference type="GO" id="GO:0005737">
    <property type="term" value="C:cytoplasm"/>
    <property type="evidence" value="ECO:0007669"/>
    <property type="project" value="UniProtKB-SubCell"/>
</dbReference>
<comment type="caution">
    <text evidence="12">The sequence shown here is derived from an EMBL/GenBank/DDBJ whole genome shotgun (WGS) entry which is preliminary data.</text>
</comment>
<evidence type="ECO:0000256" key="5">
    <source>
        <dbReference type="ARBA" id="ARBA00022695"/>
    </source>
</evidence>
<dbReference type="InterPro" id="IPR022635">
    <property type="entry name" value="DNA_polIII_beta_C"/>
</dbReference>
<dbReference type="Pfam" id="PF02767">
    <property type="entry name" value="DNA_pol3_beta_2"/>
    <property type="match status" value="1"/>
</dbReference>
<dbReference type="NCBIfam" id="TIGR00663">
    <property type="entry name" value="dnan"/>
    <property type="match status" value="1"/>
</dbReference>
<organism evidence="12 13">
    <name type="scientific">Herbidospora solisilvae</name>
    <dbReference type="NCBI Taxonomy" id="2696284"/>
    <lineage>
        <taxon>Bacteria</taxon>
        <taxon>Bacillati</taxon>
        <taxon>Actinomycetota</taxon>
        <taxon>Actinomycetes</taxon>
        <taxon>Streptosporangiales</taxon>
        <taxon>Streptosporangiaceae</taxon>
        <taxon>Herbidospora</taxon>
    </lineage>
</organism>
<comment type="similarity">
    <text evidence="2">Belongs to the beta sliding clamp family.</text>
</comment>
<evidence type="ECO:0000313" key="12">
    <source>
        <dbReference type="EMBL" id="NAS22460.1"/>
    </source>
</evidence>
<feature type="domain" description="DNA polymerase III beta sliding clamp C-terminal" evidence="11">
    <location>
        <begin position="255"/>
        <end position="362"/>
    </location>
</feature>
<keyword evidence="13" id="KW-1185">Reference proteome</keyword>
<evidence type="ECO:0000259" key="11">
    <source>
        <dbReference type="Pfam" id="PF02768"/>
    </source>
</evidence>
<dbReference type="InterPro" id="IPR001001">
    <property type="entry name" value="DNA_polIII_beta"/>
</dbReference>
<dbReference type="AlphaFoldDB" id="A0A7C9J334"/>
<feature type="domain" description="DNA polymerase III beta sliding clamp central" evidence="10">
    <location>
        <begin position="128"/>
        <end position="241"/>
    </location>
</feature>
<reference evidence="12 13" key="1">
    <citation type="submission" date="2020-01" db="EMBL/GenBank/DDBJ databases">
        <title>Herbidospora sp. NEAU-GS84 nov., a novel actinomycete isolated from soil.</title>
        <authorList>
            <person name="Han L."/>
        </authorList>
    </citation>
    <scope>NUCLEOTIDE SEQUENCE [LARGE SCALE GENOMIC DNA]</scope>
    <source>
        <strain evidence="12 13">NEAU-GS84</strain>
    </source>
</reference>
<dbReference type="InterPro" id="IPR022637">
    <property type="entry name" value="DNA_polIII_beta_cen"/>
</dbReference>
<dbReference type="InterPro" id="IPR046938">
    <property type="entry name" value="DNA_clamp_sf"/>
</dbReference>
<keyword evidence="8" id="KW-0238">DNA-binding</keyword>
<dbReference type="Gene3D" id="3.10.150.10">
    <property type="entry name" value="DNA Polymerase III, subunit A, domain 2"/>
    <property type="match status" value="3"/>
</dbReference>
<accession>A0A7C9J334</accession>
<dbReference type="EC" id="2.7.7.7" evidence="12"/>
<sequence length="364" mass="38167">MKISVDPKLLADAVGWAARVVPARPNLPVLGGLLLVAEGELLTISAFDYDTAARVEIRADVAEPGRVLVSARLLAEVAKGLPGRQFAELTLDGAEVVLRCGTSEYVLVTMPVDDFPTLPDAPPALGEVTGETFKAALRQVCPAADPSSAQVYQTAVQMLTDDGRLLLTATDTKRIAHRKVTWQPTLEAADIEMLVPAKALGDLARGLGAGPVQICGDDRLAGFTSAGRTFTTRLLADQFPNWRRARQMLQSPVTALVPVEELAEAVKRVVAIGGADTPVRLGFADDAVTVRSGNDGGRGSEVVACALEGGPLDLSFLPQVISDGLAAIDADNASIGMHAPGRGSLLVGEGDDDFEYIAMPLRAA</sequence>
<evidence type="ECO:0000256" key="1">
    <source>
        <dbReference type="ARBA" id="ARBA00004496"/>
    </source>
</evidence>
<keyword evidence="5 12" id="KW-0548">Nucleotidyltransferase</keyword>
<gene>
    <name evidence="12" type="primary">dnaN</name>
    <name evidence="12" type="ORF">GT755_12285</name>
</gene>
<keyword evidence="4 12" id="KW-0808">Transferase</keyword>
<keyword evidence="7" id="KW-0239">DNA-directed DNA polymerase</keyword>
<evidence type="ECO:0000256" key="7">
    <source>
        <dbReference type="ARBA" id="ARBA00022932"/>
    </source>
</evidence>
<proteinExistence type="inferred from homology"/>
<dbReference type="EMBL" id="WXEW01000003">
    <property type="protein sequence ID" value="NAS22460.1"/>
    <property type="molecule type" value="Genomic_DNA"/>
</dbReference>
<dbReference type="GO" id="GO:0006271">
    <property type="term" value="P:DNA strand elongation involved in DNA replication"/>
    <property type="evidence" value="ECO:0007669"/>
    <property type="project" value="TreeGrafter"/>
</dbReference>
<evidence type="ECO:0000259" key="10">
    <source>
        <dbReference type="Pfam" id="PF02767"/>
    </source>
</evidence>
<dbReference type="Proteomes" id="UP000479526">
    <property type="component" value="Unassembled WGS sequence"/>
</dbReference>
<dbReference type="SUPFAM" id="SSF55979">
    <property type="entry name" value="DNA clamp"/>
    <property type="match status" value="3"/>
</dbReference>
<name>A0A7C9J334_9ACTN</name>
<dbReference type="GO" id="GO:0008408">
    <property type="term" value="F:3'-5' exonuclease activity"/>
    <property type="evidence" value="ECO:0007669"/>
    <property type="project" value="InterPro"/>
</dbReference>
<feature type="domain" description="DNA polymerase III beta sliding clamp N-terminal" evidence="9">
    <location>
        <begin position="1"/>
        <end position="119"/>
    </location>
</feature>
<dbReference type="RefSeq" id="WP_161479828.1">
    <property type="nucleotide sequence ID" value="NZ_WXEW01000003.1"/>
</dbReference>
<keyword evidence="6" id="KW-0235">DNA replication</keyword>
<evidence type="ECO:0000256" key="2">
    <source>
        <dbReference type="ARBA" id="ARBA00010752"/>
    </source>
</evidence>
<evidence type="ECO:0000256" key="6">
    <source>
        <dbReference type="ARBA" id="ARBA00022705"/>
    </source>
</evidence>
<dbReference type="InterPro" id="IPR022634">
    <property type="entry name" value="DNA_polIII_beta_N"/>
</dbReference>
<protein>
    <submittedName>
        <fullName evidence="12">DNA polymerase III subunit beta</fullName>
        <ecNumber evidence="12">2.7.7.7</ecNumber>
    </submittedName>
</protein>
<dbReference type="GO" id="GO:0003887">
    <property type="term" value="F:DNA-directed DNA polymerase activity"/>
    <property type="evidence" value="ECO:0007669"/>
    <property type="project" value="UniProtKB-KW"/>
</dbReference>
<evidence type="ECO:0000313" key="13">
    <source>
        <dbReference type="Proteomes" id="UP000479526"/>
    </source>
</evidence>
<comment type="subcellular location">
    <subcellularLocation>
        <location evidence="1">Cytoplasm</location>
    </subcellularLocation>
</comment>
<evidence type="ECO:0000259" key="9">
    <source>
        <dbReference type="Pfam" id="PF00712"/>
    </source>
</evidence>
<dbReference type="Pfam" id="PF02768">
    <property type="entry name" value="DNA_pol3_beta_3"/>
    <property type="match status" value="1"/>
</dbReference>
<dbReference type="PANTHER" id="PTHR30478">
    <property type="entry name" value="DNA POLYMERASE III SUBUNIT BETA"/>
    <property type="match status" value="1"/>
</dbReference>
<dbReference type="SMART" id="SM00480">
    <property type="entry name" value="POL3Bc"/>
    <property type="match status" value="1"/>
</dbReference>
<dbReference type="Pfam" id="PF00712">
    <property type="entry name" value="DNA_pol3_beta"/>
    <property type="match status" value="1"/>
</dbReference>
<dbReference type="PANTHER" id="PTHR30478:SF0">
    <property type="entry name" value="BETA SLIDING CLAMP"/>
    <property type="match status" value="1"/>
</dbReference>
<dbReference type="GO" id="GO:0003677">
    <property type="term" value="F:DNA binding"/>
    <property type="evidence" value="ECO:0007669"/>
    <property type="project" value="UniProtKB-KW"/>
</dbReference>